<feature type="binding site" evidence="17">
    <location>
        <position position="256"/>
    </location>
    <ligand>
        <name>substrate</name>
    </ligand>
</feature>
<dbReference type="GO" id="GO:0005509">
    <property type="term" value="F:calcium ion binding"/>
    <property type="evidence" value="ECO:0007669"/>
    <property type="project" value="InterPro"/>
</dbReference>
<keyword evidence="6 20" id="KW-0732">Signal</keyword>
<dbReference type="SUPFAM" id="SSF51445">
    <property type="entry name" value="(Trans)glycosidases"/>
    <property type="match status" value="1"/>
</dbReference>
<evidence type="ECO:0000259" key="21">
    <source>
        <dbReference type="SMART" id="SM00642"/>
    </source>
</evidence>
<keyword evidence="7 19" id="KW-0378">Hydrolase</keyword>
<dbReference type="SUPFAM" id="SSF51011">
    <property type="entry name" value="Glycosyl hydrolase domain"/>
    <property type="match status" value="1"/>
</dbReference>
<feature type="site" description="Transition state stabilizer" evidence="14">
    <location>
        <position position="317"/>
    </location>
</feature>
<dbReference type="Pfam" id="PF09260">
    <property type="entry name" value="A_amylase_dom_C"/>
    <property type="match status" value="1"/>
</dbReference>
<dbReference type="GO" id="GO:0016052">
    <property type="term" value="P:carbohydrate catabolic process"/>
    <property type="evidence" value="ECO:0007669"/>
    <property type="project" value="InterPro"/>
</dbReference>
<feature type="binding site" evidence="15">
    <location>
        <position position="252"/>
    </location>
    <ligand>
        <name>Ca(2+)</name>
        <dbReference type="ChEBI" id="CHEBI:29108"/>
        <label>2</label>
    </ligand>
</feature>
<feature type="binding site" evidence="17">
    <location>
        <position position="144"/>
    </location>
    <ligand>
        <name>substrate</name>
    </ligand>
</feature>
<protein>
    <recommendedName>
        <fullName evidence="4 19">Alpha-amylase</fullName>
        <ecNumber evidence="4 19">3.2.1.1</ecNumber>
    </recommendedName>
</protein>
<evidence type="ECO:0000256" key="4">
    <source>
        <dbReference type="ARBA" id="ARBA00012595"/>
    </source>
</evidence>
<dbReference type="SMART" id="SM00642">
    <property type="entry name" value="Aamy"/>
    <property type="match status" value="1"/>
</dbReference>
<dbReference type="InterPro" id="IPR006047">
    <property type="entry name" value="GH13_cat_dom"/>
</dbReference>
<evidence type="ECO:0000256" key="13">
    <source>
        <dbReference type="PIRSR" id="PIRSR001024-1"/>
    </source>
</evidence>
<keyword evidence="9 16" id="KW-1015">Disulfide bond</keyword>
<organism evidence="22">
    <name type="scientific">Pseudogymnoascus pannorum</name>
    <dbReference type="NCBI Taxonomy" id="79858"/>
    <lineage>
        <taxon>Eukaryota</taxon>
        <taxon>Fungi</taxon>
        <taxon>Dikarya</taxon>
        <taxon>Ascomycota</taxon>
        <taxon>Pezizomycotina</taxon>
        <taxon>Leotiomycetes</taxon>
        <taxon>Thelebolales</taxon>
        <taxon>Thelebolaceae</taxon>
        <taxon>Pseudogymnoascus</taxon>
    </lineage>
</organism>
<comment type="similarity">
    <text evidence="3 18">Belongs to the glycosyl hydrolase 13 family.</text>
</comment>
<evidence type="ECO:0000256" key="8">
    <source>
        <dbReference type="ARBA" id="ARBA00022837"/>
    </source>
</evidence>
<feature type="binding site" evidence="17">
    <location>
        <position position="317"/>
    </location>
    <ligand>
        <name>substrate</name>
    </ligand>
</feature>
<feature type="chain" id="PRO_5007497120" description="Alpha-amylase" evidence="20">
    <location>
        <begin position="26"/>
        <end position="493"/>
    </location>
</feature>
<dbReference type="Gene3D" id="2.60.40.1180">
    <property type="entry name" value="Golgi alpha-mannosidase II"/>
    <property type="match status" value="1"/>
</dbReference>
<feature type="disulfide bond" evidence="16">
    <location>
        <begin position="173"/>
        <end position="186"/>
    </location>
</feature>
<evidence type="ECO:0000256" key="5">
    <source>
        <dbReference type="ARBA" id="ARBA00022723"/>
    </source>
</evidence>
<feature type="binding site" evidence="15">
    <location>
        <position position="232"/>
    </location>
    <ligand>
        <name>Ca(2+)</name>
        <dbReference type="ChEBI" id="CHEBI:29108"/>
        <label>1</label>
    </ligand>
</feature>
<feature type="binding site" evidence="17">
    <location>
        <position position="226"/>
    </location>
    <ligand>
        <name>substrate</name>
    </ligand>
</feature>
<evidence type="ECO:0000256" key="20">
    <source>
        <dbReference type="SAM" id="SignalP"/>
    </source>
</evidence>
<sequence>MFFNCPALIARYVAVAAAIFTSANAKTAAEWREMSIYQVLTDRFATTEGLSPDCQINNYCGGTWKGIENKLDYIQGMGFDAIWISPVIHNIEESTQWGQAYHGYWGNDPFTLNPHFGTTDDLKSLSDTLHSRGMSLMIDVVVNHLAANQASGSVDYSVFPAPFNAASAFHTPCGIDYDNQGSVENCWLVTDTPSLPDVNSENGDVYTAMVNSVADLVKTYGIDGIRLDTAKHVPKEYLAQFQEAVGVYVTGEVLDGNPDFVAGYEGPQSSVLNYPLWYALIESFMGGDFSRLSTMMSTEASLFTDVNALANFLDNHDQPRFASREGNDVVRDRNAATFLMFASGIPVVYYGFEHRFSGAADPHNREALWPSGYNTDAELYKHIALLHQIRDLASGIGGNADYFAWGAEAVGTTSQYLAMKRGPVLVVVSNVGEQGTTDGFSVPASQFDSGDVVVDLLTCTTATVGDGGAFESAANNGESRVWIRTQDKGSYCP</sequence>
<dbReference type="InterPro" id="IPR017853">
    <property type="entry name" value="GH"/>
</dbReference>
<evidence type="ECO:0000256" key="10">
    <source>
        <dbReference type="ARBA" id="ARBA00023180"/>
    </source>
</evidence>
<keyword evidence="5 15" id="KW-0479">Metal-binding</keyword>
<dbReference type="CDD" id="cd11319">
    <property type="entry name" value="AmyAc_euk_AmyA"/>
    <property type="match status" value="1"/>
</dbReference>
<keyword evidence="8 15" id="KW-0106">Calcium</keyword>
<feature type="disulfide bond" evidence="16">
    <location>
        <begin position="54"/>
        <end position="60"/>
    </location>
</feature>
<feature type="binding site" evidence="17">
    <location>
        <position position="105"/>
    </location>
    <ligand>
        <name>substrate</name>
    </ligand>
</feature>
<dbReference type="AlphaFoldDB" id="A0A142I5C4"/>
<evidence type="ECO:0000256" key="7">
    <source>
        <dbReference type="ARBA" id="ARBA00022801"/>
    </source>
</evidence>
<dbReference type="InterPro" id="IPR015340">
    <property type="entry name" value="A_amylase_C_dom"/>
</dbReference>
<dbReference type="PRINTS" id="PR00110">
    <property type="entry name" value="ALPHAAMYLASE"/>
</dbReference>
<evidence type="ECO:0000313" key="22">
    <source>
        <dbReference type="EMBL" id="AMR43301.1"/>
    </source>
</evidence>
<dbReference type="FunFam" id="3.20.20.80:FF:000120">
    <property type="entry name" value="Alpha-amylase A"/>
    <property type="match status" value="1"/>
</dbReference>
<dbReference type="PANTHER" id="PTHR10357:SF215">
    <property type="entry name" value="ALPHA-AMYLASE 1"/>
    <property type="match status" value="1"/>
</dbReference>
<evidence type="ECO:0000256" key="2">
    <source>
        <dbReference type="ARBA" id="ARBA00001913"/>
    </source>
</evidence>
<reference evidence="22" key="1">
    <citation type="submission" date="2016-03" db="EMBL/GenBank/DDBJ databases">
        <authorList>
            <person name="Ploux O."/>
        </authorList>
    </citation>
    <scope>NUCLEOTIDE SEQUENCE</scope>
</reference>
<feature type="binding site" evidence="17">
    <location>
        <position position="365"/>
    </location>
    <ligand>
        <name>substrate</name>
    </ligand>
</feature>
<evidence type="ECO:0000256" key="12">
    <source>
        <dbReference type="ARBA" id="ARBA00023295"/>
    </source>
</evidence>
<feature type="binding site" evidence="15">
    <location>
        <position position="143"/>
    </location>
    <ligand>
        <name>Ca(2+)</name>
        <dbReference type="ChEBI" id="CHEBI:29108"/>
        <label>1</label>
    </ligand>
</feature>
<evidence type="ECO:0000256" key="6">
    <source>
        <dbReference type="ARBA" id="ARBA00022729"/>
    </source>
</evidence>
<evidence type="ECO:0000256" key="3">
    <source>
        <dbReference type="ARBA" id="ARBA00008061"/>
    </source>
</evidence>
<feature type="active site" description="Proton donor" evidence="13">
    <location>
        <position position="252"/>
    </location>
</feature>
<accession>A0A142I5C4</accession>
<feature type="signal peptide" evidence="20">
    <location>
        <begin position="1"/>
        <end position="25"/>
    </location>
</feature>
<keyword evidence="10" id="KW-0325">Glycoprotein</keyword>
<evidence type="ECO:0000256" key="17">
    <source>
        <dbReference type="PIRSR" id="PIRSR001024-5"/>
    </source>
</evidence>
<evidence type="ECO:0000256" key="15">
    <source>
        <dbReference type="PIRSR" id="PIRSR001024-3"/>
    </source>
</evidence>
<evidence type="ECO:0000256" key="16">
    <source>
        <dbReference type="PIRSR" id="PIRSR001024-4"/>
    </source>
</evidence>
<evidence type="ECO:0000256" key="14">
    <source>
        <dbReference type="PIRSR" id="PIRSR001024-2"/>
    </source>
</evidence>
<dbReference type="Gene3D" id="3.20.20.80">
    <property type="entry name" value="Glycosidases"/>
    <property type="match status" value="1"/>
</dbReference>
<comment type="catalytic activity">
    <reaction evidence="1 19">
        <text>Endohydrolysis of (1-&gt;4)-alpha-D-glucosidic linkages in polysaccharides containing three or more (1-&gt;4)-alpha-linked D-glucose units.</text>
        <dbReference type="EC" id="3.2.1.1"/>
    </reaction>
</comment>
<feature type="active site" description="Nucleophile" evidence="13">
    <location>
        <position position="228"/>
    </location>
</feature>
<dbReference type="GO" id="GO:0004556">
    <property type="term" value="F:alpha-amylase activity"/>
    <property type="evidence" value="ECO:0007669"/>
    <property type="project" value="UniProtKB-UniRule"/>
</dbReference>
<dbReference type="EMBL" id="KU925863">
    <property type="protein sequence ID" value="AMR43301.1"/>
    <property type="molecule type" value="mRNA"/>
</dbReference>
<feature type="binding site" evidence="15">
    <location>
        <position position="228"/>
    </location>
    <ligand>
        <name>Ca(2+)</name>
        <dbReference type="ChEBI" id="CHEBI:29108"/>
        <label>2</label>
    </ligand>
</feature>
<dbReference type="PIRSF" id="PIRSF001024">
    <property type="entry name" value="Alph-amyl_fung"/>
    <property type="match status" value="1"/>
</dbReference>
<feature type="binding site" evidence="15">
    <location>
        <position position="184"/>
    </location>
    <ligand>
        <name>Ca(2+)</name>
        <dbReference type="ChEBI" id="CHEBI:29108"/>
        <label>1</label>
    </ligand>
</feature>
<evidence type="ECO:0000256" key="1">
    <source>
        <dbReference type="ARBA" id="ARBA00000548"/>
    </source>
</evidence>
<proteinExistence type="evidence at transcript level"/>
<dbReference type="InterPro" id="IPR013780">
    <property type="entry name" value="Glyco_hydro_b"/>
</dbReference>
<evidence type="ECO:0000256" key="11">
    <source>
        <dbReference type="ARBA" id="ARBA00023277"/>
    </source>
</evidence>
<feature type="domain" description="Glycosyl hydrolase family 13 catalytic" evidence="21">
    <location>
        <begin position="38"/>
        <end position="390"/>
    </location>
</feature>
<dbReference type="PANTHER" id="PTHR10357">
    <property type="entry name" value="ALPHA-AMYLASE FAMILY MEMBER"/>
    <property type="match status" value="1"/>
</dbReference>
<evidence type="ECO:0000256" key="19">
    <source>
        <dbReference type="RuleBase" id="RU361134"/>
    </source>
</evidence>
<name>A0A142I5C4_9PEZI</name>
<comment type="cofactor">
    <cofactor evidence="2">
        <name>Ca(2+)</name>
        <dbReference type="ChEBI" id="CHEBI:29108"/>
    </cofactor>
</comment>
<evidence type="ECO:0000256" key="9">
    <source>
        <dbReference type="ARBA" id="ARBA00023157"/>
    </source>
</evidence>
<evidence type="ECO:0000256" key="18">
    <source>
        <dbReference type="RuleBase" id="RU003615"/>
    </source>
</evidence>
<dbReference type="InterPro" id="IPR006046">
    <property type="entry name" value="Alpha_amylase"/>
</dbReference>
<dbReference type="Pfam" id="PF00128">
    <property type="entry name" value="Alpha-amylase"/>
    <property type="match status" value="1"/>
</dbReference>
<dbReference type="InterPro" id="IPR013777">
    <property type="entry name" value="A-amylase-like"/>
</dbReference>
<dbReference type="EC" id="3.2.1.1" evidence="4 19"/>
<feature type="binding site" evidence="15">
    <location>
        <position position="197"/>
    </location>
    <ligand>
        <name>Ca(2+)</name>
        <dbReference type="ChEBI" id="CHEBI:29108"/>
        <label>1</label>
    </ligand>
</feature>
<keyword evidence="12 19" id="KW-0326">Glycosidase</keyword>
<keyword evidence="11 19" id="KW-0119">Carbohydrate metabolism</keyword>